<evidence type="ECO:0000256" key="1">
    <source>
        <dbReference type="PROSITE-ProRule" id="PRU00175"/>
    </source>
</evidence>
<evidence type="ECO:0000259" key="3">
    <source>
        <dbReference type="PROSITE" id="PS50089"/>
    </source>
</evidence>
<sequence length="205" mass="23042">MHYVKQPLLALGLAIAYTVFTCIPGSWSASNLPKYSKFRQRLVIVEANDKDCMVCYDKENPLALLPCNHECCTGCLDLMAAGYQTTCPACRTPLFNANDEIIYALTRGSVASMVTNIILLSFVGFQDYRDSDWTGVAIRFGSQCVLTPMLWFYGTLMWEHGDGWWRMIFSAAKRTPLDLKMAVFAMASGTFASWAILWSTRGYFT</sequence>
<reference evidence="4 5" key="1">
    <citation type="submission" date="2016-03" db="EMBL/GenBank/DDBJ databases">
        <authorList>
            <person name="Ploux O."/>
        </authorList>
    </citation>
    <scope>NUCLEOTIDE SEQUENCE [LARGE SCALE GENOMIC DNA]</scope>
    <source>
        <strain evidence="4 5">URUG2</strain>
    </source>
</reference>
<feature type="transmembrane region" description="Helical" evidence="2">
    <location>
        <begin position="101"/>
        <end position="125"/>
    </location>
</feature>
<evidence type="ECO:0000313" key="4">
    <source>
        <dbReference type="EMBL" id="CZT18498.1"/>
    </source>
</evidence>
<dbReference type="InterPro" id="IPR001841">
    <property type="entry name" value="Znf_RING"/>
</dbReference>
<dbReference type="OrthoDB" id="3956180at2759"/>
<keyword evidence="2" id="KW-0812">Transmembrane</keyword>
<keyword evidence="1" id="KW-0863">Zinc-finger</keyword>
<keyword evidence="1" id="KW-0862">Zinc</keyword>
<evidence type="ECO:0000256" key="2">
    <source>
        <dbReference type="SAM" id="Phobius"/>
    </source>
</evidence>
<keyword evidence="2" id="KW-0472">Membrane</keyword>
<protein>
    <recommendedName>
        <fullName evidence="3">RING-type domain-containing protein</fullName>
    </recommendedName>
</protein>
<dbReference type="AlphaFoldDB" id="A0A2D3UTW5"/>
<dbReference type="GO" id="GO:0008270">
    <property type="term" value="F:zinc ion binding"/>
    <property type="evidence" value="ECO:0007669"/>
    <property type="project" value="UniProtKB-KW"/>
</dbReference>
<feature type="transmembrane region" description="Helical" evidence="2">
    <location>
        <begin position="179"/>
        <end position="198"/>
    </location>
</feature>
<dbReference type="Gene3D" id="3.30.40.10">
    <property type="entry name" value="Zinc/RING finger domain, C3HC4 (zinc finger)"/>
    <property type="match status" value="1"/>
</dbReference>
<keyword evidence="2" id="KW-1133">Transmembrane helix</keyword>
<feature type="domain" description="RING-type" evidence="3">
    <location>
        <begin position="52"/>
        <end position="91"/>
    </location>
</feature>
<keyword evidence="1" id="KW-0479">Metal-binding</keyword>
<proteinExistence type="predicted"/>
<feature type="transmembrane region" description="Helical" evidence="2">
    <location>
        <begin position="137"/>
        <end position="159"/>
    </location>
</feature>
<dbReference type="RefSeq" id="XP_023625388.1">
    <property type="nucleotide sequence ID" value="XM_023769620.1"/>
</dbReference>
<dbReference type="SMART" id="SM00184">
    <property type="entry name" value="RING"/>
    <property type="match status" value="1"/>
</dbReference>
<dbReference type="Pfam" id="PF13920">
    <property type="entry name" value="zf-C3HC4_3"/>
    <property type="match status" value="1"/>
</dbReference>
<organism evidence="4 5">
    <name type="scientific">Ramularia collo-cygni</name>
    <dbReference type="NCBI Taxonomy" id="112498"/>
    <lineage>
        <taxon>Eukaryota</taxon>
        <taxon>Fungi</taxon>
        <taxon>Dikarya</taxon>
        <taxon>Ascomycota</taxon>
        <taxon>Pezizomycotina</taxon>
        <taxon>Dothideomycetes</taxon>
        <taxon>Dothideomycetidae</taxon>
        <taxon>Mycosphaerellales</taxon>
        <taxon>Mycosphaerellaceae</taxon>
        <taxon>Ramularia</taxon>
    </lineage>
</organism>
<dbReference type="SUPFAM" id="SSF57850">
    <property type="entry name" value="RING/U-box"/>
    <property type="match status" value="1"/>
</dbReference>
<gene>
    <name evidence="4" type="ORF">RCC_04343</name>
</gene>
<keyword evidence="5" id="KW-1185">Reference proteome</keyword>
<dbReference type="InterPro" id="IPR013083">
    <property type="entry name" value="Znf_RING/FYVE/PHD"/>
</dbReference>
<dbReference type="Proteomes" id="UP000225277">
    <property type="component" value="Unassembled WGS sequence"/>
</dbReference>
<accession>A0A2D3UTW5</accession>
<dbReference type="PROSITE" id="PS50089">
    <property type="entry name" value="ZF_RING_2"/>
    <property type="match status" value="1"/>
</dbReference>
<name>A0A2D3UTW5_9PEZI</name>
<dbReference type="EMBL" id="FJUY01000005">
    <property type="protein sequence ID" value="CZT18498.1"/>
    <property type="molecule type" value="Genomic_DNA"/>
</dbReference>
<evidence type="ECO:0000313" key="5">
    <source>
        <dbReference type="Proteomes" id="UP000225277"/>
    </source>
</evidence>
<dbReference type="GeneID" id="35599519"/>